<evidence type="ECO:0000256" key="1">
    <source>
        <dbReference type="ARBA" id="ARBA00023015"/>
    </source>
</evidence>
<dbReference type="SUPFAM" id="SSF46785">
    <property type="entry name" value="Winged helix' DNA-binding domain"/>
    <property type="match status" value="1"/>
</dbReference>
<dbReference type="Pfam" id="PF00392">
    <property type="entry name" value="GntR"/>
    <property type="match status" value="1"/>
</dbReference>
<evidence type="ECO:0000256" key="3">
    <source>
        <dbReference type="ARBA" id="ARBA00023163"/>
    </source>
</evidence>
<dbReference type="SMART" id="SM00866">
    <property type="entry name" value="UTRA"/>
    <property type="match status" value="1"/>
</dbReference>
<dbReference type="InterPro" id="IPR012702">
    <property type="entry name" value="CP_lyase_PhnF"/>
</dbReference>
<dbReference type="PROSITE" id="PS50949">
    <property type="entry name" value="HTH_GNTR"/>
    <property type="match status" value="1"/>
</dbReference>
<dbReference type="InterPro" id="IPR011663">
    <property type="entry name" value="UTRA"/>
</dbReference>
<organism evidence="5 6">
    <name type="scientific">Plectonema cf. radiosum LEGE 06105</name>
    <dbReference type="NCBI Taxonomy" id="945769"/>
    <lineage>
        <taxon>Bacteria</taxon>
        <taxon>Bacillati</taxon>
        <taxon>Cyanobacteriota</taxon>
        <taxon>Cyanophyceae</taxon>
        <taxon>Oscillatoriophycideae</taxon>
        <taxon>Oscillatoriales</taxon>
        <taxon>Microcoleaceae</taxon>
        <taxon>Plectonema</taxon>
    </lineage>
</organism>
<dbReference type="SUPFAM" id="SSF64288">
    <property type="entry name" value="Chorismate lyase-like"/>
    <property type="match status" value="1"/>
</dbReference>
<name>A0A8J7K3G4_9CYAN</name>
<dbReference type="InterPro" id="IPR050679">
    <property type="entry name" value="Bact_HTH_transcr_reg"/>
</dbReference>
<keyword evidence="1" id="KW-0805">Transcription regulation</keyword>
<dbReference type="Gene3D" id="1.10.10.10">
    <property type="entry name" value="Winged helix-like DNA-binding domain superfamily/Winged helix DNA-binding domain"/>
    <property type="match status" value="1"/>
</dbReference>
<dbReference type="Gene3D" id="3.40.1410.10">
    <property type="entry name" value="Chorismate lyase-like"/>
    <property type="match status" value="1"/>
</dbReference>
<dbReference type="AlphaFoldDB" id="A0A8J7K3G4"/>
<evidence type="ECO:0000259" key="4">
    <source>
        <dbReference type="PROSITE" id="PS50949"/>
    </source>
</evidence>
<gene>
    <name evidence="5" type="primary">phnF</name>
    <name evidence="5" type="ORF">IQ247_15855</name>
</gene>
<dbReference type="InterPro" id="IPR036388">
    <property type="entry name" value="WH-like_DNA-bd_sf"/>
</dbReference>
<keyword evidence="6" id="KW-1185">Reference proteome</keyword>
<feature type="domain" description="HTH gntR-type" evidence="4">
    <location>
        <begin position="6"/>
        <end position="74"/>
    </location>
</feature>
<dbReference type="PANTHER" id="PTHR44846:SF1">
    <property type="entry name" value="MANNOSYL-D-GLYCERATE TRANSPORT_METABOLISM SYSTEM REPRESSOR MNGR-RELATED"/>
    <property type="match status" value="1"/>
</dbReference>
<dbReference type="GO" id="GO:0003700">
    <property type="term" value="F:DNA-binding transcription factor activity"/>
    <property type="evidence" value="ECO:0007669"/>
    <property type="project" value="InterPro"/>
</dbReference>
<proteinExistence type="predicted"/>
<dbReference type="InterPro" id="IPR000524">
    <property type="entry name" value="Tscrpt_reg_HTH_GntR"/>
</dbReference>
<dbReference type="CDD" id="cd07377">
    <property type="entry name" value="WHTH_GntR"/>
    <property type="match status" value="1"/>
</dbReference>
<sequence length="244" mass="27742">MKRETLPIYIQIAAQIRESINEGIYKKGEKLPSEAQFSQQFAVNRHTIRQAIALLKIEGLLRVDRGRGMFVAEKTIRYPIGKRVRYNQALKAQGRQGRYELIRTIEVNADSSVAENLQINQGEPVALIERLGFADSDPIVVATSYFPLKLFPDLLATKNIELLQEIKSISKLMQHLYNCDHIRRSTSVSSRLIQPQDARLLQVALNQPILLVESVNLNQSGDIIEYGVTRFRGDKVQLDFENPV</sequence>
<accession>A0A8J7K3G4</accession>
<dbReference type="PANTHER" id="PTHR44846">
    <property type="entry name" value="MANNOSYL-D-GLYCERATE TRANSPORT/METABOLISM SYSTEM REPRESSOR MNGR-RELATED"/>
    <property type="match status" value="1"/>
</dbReference>
<evidence type="ECO:0000313" key="5">
    <source>
        <dbReference type="EMBL" id="MBE9214122.1"/>
    </source>
</evidence>
<dbReference type="Pfam" id="PF07702">
    <property type="entry name" value="UTRA"/>
    <property type="match status" value="1"/>
</dbReference>
<comment type="caution">
    <text evidence="5">The sequence shown here is derived from an EMBL/GenBank/DDBJ whole genome shotgun (WGS) entry which is preliminary data.</text>
</comment>
<dbReference type="InterPro" id="IPR036390">
    <property type="entry name" value="WH_DNA-bd_sf"/>
</dbReference>
<dbReference type="Proteomes" id="UP000620559">
    <property type="component" value="Unassembled WGS sequence"/>
</dbReference>
<evidence type="ECO:0000313" key="6">
    <source>
        <dbReference type="Proteomes" id="UP000620559"/>
    </source>
</evidence>
<reference evidence="5" key="1">
    <citation type="submission" date="2020-10" db="EMBL/GenBank/DDBJ databases">
        <authorList>
            <person name="Castelo-Branco R."/>
            <person name="Eusebio N."/>
            <person name="Adriana R."/>
            <person name="Vieira A."/>
            <person name="Brugerolle De Fraissinette N."/>
            <person name="Rezende De Castro R."/>
            <person name="Schneider M.P."/>
            <person name="Vasconcelos V."/>
            <person name="Leao P.N."/>
        </authorList>
    </citation>
    <scope>NUCLEOTIDE SEQUENCE</scope>
    <source>
        <strain evidence="5">LEGE 06105</strain>
    </source>
</reference>
<dbReference type="NCBIfam" id="TIGR02325">
    <property type="entry name" value="C_P_lyase_phnF"/>
    <property type="match status" value="1"/>
</dbReference>
<keyword evidence="3" id="KW-0804">Transcription</keyword>
<dbReference type="EMBL" id="JADEWL010000051">
    <property type="protein sequence ID" value="MBE9214122.1"/>
    <property type="molecule type" value="Genomic_DNA"/>
</dbReference>
<protein>
    <submittedName>
        <fullName evidence="5">Phosphonate metabolism transcriptional regulator PhnF</fullName>
    </submittedName>
</protein>
<dbReference type="SMART" id="SM00345">
    <property type="entry name" value="HTH_GNTR"/>
    <property type="match status" value="1"/>
</dbReference>
<dbReference type="GO" id="GO:0003677">
    <property type="term" value="F:DNA binding"/>
    <property type="evidence" value="ECO:0007669"/>
    <property type="project" value="UniProtKB-KW"/>
</dbReference>
<dbReference type="InterPro" id="IPR028978">
    <property type="entry name" value="Chorismate_lyase_/UTRA_dom_sf"/>
</dbReference>
<dbReference type="PRINTS" id="PR00035">
    <property type="entry name" value="HTHGNTR"/>
</dbReference>
<dbReference type="GO" id="GO:0045892">
    <property type="term" value="P:negative regulation of DNA-templated transcription"/>
    <property type="evidence" value="ECO:0007669"/>
    <property type="project" value="TreeGrafter"/>
</dbReference>
<dbReference type="RefSeq" id="WP_193921601.1">
    <property type="nucleotide sequence ID" value="NZ_JADEWL010000051.1"/>
</dbReference>
<evidence type="ECO:0000256" key="2">
    <source>
        <dbReference type="ARBA" id="ARBA00023125"/>
    </source>
</evidence>
<keyword evidence="2" id="KW-0238">DNA-binding</keyword>